<dbReference type="AlphaFoldDB" id="A0A811SE06"/>
<protein>
    <submittedName>
        <fullName evidence="3">Uncharacterized protein</fullName>
    </submittedName>
</protein>
<proteinExistence type="predicted"/>
<sequence>MTTAVKSTALGTKAAMRKGAAVGAGTAPDRRPSSDARLPGATLVPAPLRRVGLRTLGRATVLRRRGLGLGTVGAGSAAVLVGAVVGQRGI</sequence>
<comment type="caution">
    <text evidence="3">The sequence shown here is derived from an EMBL/GenBank/DDBJ whole genome shotgun (WGS) entry which is preliminary data.</text>
</comment>
<feature type="transmembrane region" description="Helical" evidence="2">
    <location>
        <begin position="66"/>
        <end position="85"/>
    </location>
</feature>
<evidence type="ECO:0000313" key="3">
    <source>
        <dbReference type="EMBL" id="CAD6340435.1"/>
    </source>
</evidence>
<gene>
    <name evidence="3" type="ORF">NCGR_LOCUS64533</name>
</gene>
<evidence type="ECO:0000313" key="4">
    <source>
        <dbReference type="Proteomes" id="UP000604825"/>
    </source>
</evidence>
<reference evidence="3" key="1">
    <citation type="submission" date="2020-10" db="EMBL/GenBank/DDBJ databases">
        <authorList>
            <person name="Han B."/>
            <person name="Lu T."/>
            <person name="Zhao Q."/>
            <person name="Huang X."/>
            <person name="Zhao Y."/>
        </authorList>
    </citation>
    <scope>NUCLEOTIDE SEQUENCE</scope>
</reference>
<dbReference type="EMBL" id="CAJGYO010000019">
    <property type="protein sequence ID" value="CAD6340435.1"/>
    <property type="molecule type" value="Genomic_DNA"/>
</dbReference>
<keyword evidence="2" id="KW-0472">Membrane</keyword>
<keyword evidence="2" id="KW-1133">Transmembrane helix</keyword>
<evidence type="ECO:0000256" key="1">
    <source>
        <dbReference type="SAM" id="MobiDB-lite"/>
    </source>
</evidence>
<accession>A0A811SE06</accession>
<keyword evidence="2" id="KW-0812">Transmembrane</keyword>
<evidence type="ECO:0000256" key="2">
    <source>
        <dbReference type="SAM" id="Phobius"/>
    </source>
</evidence>
<keyword evidence="4" id="KW-1185">Reference proteome</keyword>
<dbReference type="Proteomes" id="UP000604825">
    <property type="component" value="Unassembled WGS sequence"/>
</dbReference>
<organism evidence="3 4">
    <name type="scientific">Miscanthus lutarioriparius</name>
    <dbReference type="NCBI Taxonomy" id="422564"/>
    <lineage>
        <taxon>Eukaryota</taxon>
        <taxon>Viridiplantae</taxon>
        <taxon>Streptophyta</taxon>
        <taxon>Embryophyta</taxon>
        <taxon>Tracheophyta</taxon>
        <taxon>Spermatophyta</taxon>
        <taxon>Magnoliopsida</taxon>
        <taxon>Liliopsida</taxon>
        <taxon>Poales</taxon>
        <taxon>Poaceae</taxon>
        <taxon>PACMAD clade</taxon>
        <taxon>Panicoideae</taxon>
        <taxon>Andropogonodae</taxon>
        <taxon>Andropogoneae</taxon>
        <taxon>Saccharinae</taxon>
        <taxon>Miscanthus</taxon>
    </lineage>
</organism>
<feature type="region of interest" description="Disordered" evidence="1">
    <location>
        <begin position="17"/>
        <end position="40"/>
    </location>
</feature>
<name>A0A811SE06_9POAL</name>